<keyword evidence="3" id="KW-1185">Reference proteome</keyword>
<dbReference type="GO" id="GO:0005975">
    <property type="term" value="P:carbohydrate metabolic process"/>
    <property type="evidence" value="ECO:0007669"/>
    <property type="project" value="UniProtKB-ARBA"/>
</dbReference>
<proteinExistence type="predicted"/>
<feature type="compositionally biased region" description="Low complexity" evidence="1">
    <location>
        <begin position="182"/>
        <end position="204"/>
    </location>
</feature>
<accession>A0A316FSQ0</accession>
<dbReference type="InterPro" id="IPR013783">
    <property type="entry name" value="Ig-like_fold"/>
</dbReference>
<organism evidence="2 3">
    <name type="scientific">Actinoplanes xinjiangensis</name>
    <dbReference type="NCBI Taxonomy" id="512350"/>
    <lineage>
        <taxon>Bacteria</taxon>
        <taxon>Bacillati</taxon>
        <taxon>Actinomycetota</taxon>
        <taxon>Actinomycetes</taxon>
        <taxon>Micromonosporales</taxon>
        <taxon>Micromonosporaceae</taxon>
        <taxon>Actinoplanes</taxon>
    </lineage>
</organism>
<evidence type="ECO:0000313" key="2">
    <source>
        <dbReference type="EMBL" id="PWK50660.1"/>
    </source>
</evidence>
<evidence type="ECO:0000256" key="1">
    <source>
        <dbReference type="SAM" id="MobiDB-lite"/>
    </source>
</evidence>
<dbReference type="Proteomes" id="UP000245697">
    <property type="component" value="Unassembled WGS sequence"/>
</dbReference>
<sequence>MTVVAGAAVVIVAGSGLAAWASWSVGAANGRAALQGETLPVVGKPEAVLTSGGVPKISWVGVRFPSGAAVGGYAVTRRVGTAQDEVCRVGAATLTCTDTAAVPGSPVTYTVRAVAGDRWAGVASPKSDELTIPGATAPGPAGLVAKGSVAKVEEKGRRVVPDGDGERVDGAVTPTTNPEPGPTSSAPSATVAPASASPSSSAADGGEGGGG</sequence>
<reference evidence="2 3" key="1">
    <citation type="submission" date="2018-05" db="EMBL/GenBank/DDBJ databases">
        <title>Genomic Encyclopedia of Archaeal and Bacterial Type Strains, Phase II (KMG-II): from individual species to whole genera.</title>
        <authorList>
            <person name="Goeker M."/>
        </authorList>
    </citation>
    <scope>NUCLEOTIDE SEQUENCE [LARGE SCALE GENOMIC DNA]</scope>
    <source>
        <strain evidence="2 3">DSM 45184</strain>
    </source>
</reference>
<dbReference type="AlphaFoldDB" id="A0A316FSQ0"/>
<feature type="region of interest" description="Disordered" evidence="1">
    <location>
        <begin position="154"/>
        <end position="211"/>
    </location>
</feature>
<gene>
    <name evidence="2" type="ORF">BC793_103548</name>
</gene>
<comment type="caution">
    <text evidence="2">The sequence shown here is derived from an EMBL/GenBank/DDBJ whole genome shotgun (WGS) entry which is preliminary data.</text>
</comment>
<name>A0A316FSQ0_9ACTN</name>
<feature type="compositionally biased region" description="Basic and acidic residues" evidence="1">
    <location>
        <begin position="154"/>
        <end position="169"/>
    </location>
</feature>
<protein>
    <recommendedName>
        <fullName evidence="4">Fibronectin type-III domain-containing protein</fullName>
    </recommendedName>
</protein>
<evidence type="ECO:0000313" key="3">
    <source>
        <dbReference type="Proteomes" id="UP000245697"/>
    </source>
</evidence>
<dbReference type="EMBL" id="QGGR01000003">
    <property type="protein sequence ID" value="PWK50660.1"/>
    <property type="molecule type" value="Genomic_DNA"/>
</dbReference>
<evidence type="ECO:0008006" key="4">
    <source>
        <dbReference type="Google" id="ProtNLM"/>
    </source>
</evidence>
<dbReference type="Gene3D" id="2.60.40.10">
    <property type="entry name" value="Immunoglobulins"/>
    <property type="match status" value="1"/>
</dbReference>